<dbReference type="Gene3D" id="3.40.50.2300">
    <property type="match status" value="1"/>
</dbReference>
<dbReference type="Gene3D" id="3.40.50.300">
    <property type="entry name" value="P-loop containing nucleotide triphosphate hydrolases"/>
    <property type="match status" value="1"/>
</dbReference>
<dbReference type="PATRIC" id="fig|1121448.10.peg.1048"/>
<dbReference type="KEGG" id="dgg:DGI_1046"/>
<dbReference type="RefSeq" id="WP_021759657.1">
    <property type="nucleotide sequence ID" value="NC_022444.1"/>
</dbReference>
<evidence type="ECO:0000256" key="2">
    <source>
        <dbReference type="ARBA" id="ARBA00022840"/>
    </source>
</evidence>
<dbReference type="FunFam" id="3.40.50.300:FF:000006">
    <property type="entry name" value="DNA-binding transcriptional regulator NtrC"/>
    <property type="match status" value="1"/>
</dbReference>
<dbReference type="SUPFAM" id="SSF46689">
    <property type="entry name" value="Homeodomain-like"/>
    <property type="match status" value="1"/>
</dbReference>
<dbReference type="InterPro" id="IPR002197">
    <property type="entry name" value="HTH_Fis"/>
</dbReference>
<reference evidence="8 9" key="1">
    <citation type="journal article" date="2013" name="J. Bacteriol.">
        <title>Roles of HynAB and Ech, the only two hydrogenases found in the model sulfate reducer Desulfovibrio gigas.</title>
        <authorList>
            <person name="Morais-Silva F.O."/>
            <person name="Santos C.I."/>
            <person name="Rodrigues R."/>
            <person name="Pereira I.A."/>
            <person name="Rodrigues-Pousada C."/>
        </authorList>
    </citation>
    <scope>NUCLEOTIDE SEQUENCE [LARGE SCALE GENOMIC DNA]</scope>
    <source>
        <strain evidence="9">ATCC 19364 / DSM 1382 / NCIMB 9332 / VKM B-1759</strain>
    </source>
</reference>
<dbReference type="AlphaFoldDB" id="T2G9W3"/>
<dbReference type="InterPro" id="IPR009057">
    <property type="entry name" value="Homeodomain-like_sf"/>
</dbReference>
<dbReference type="HOGENOM" id="CLU_000445_0_6_7"/>
<dbReference type="PROSITE" id="PS00675">
    <property type="entry name" value="SIGMA54_INTERACT_1"/>
    <property type="match status" value="1"/>
</dbReference>
<keyword evidence="5" id="KW-0597">Phosphoprotein</keyword>
<dbReference type="Gene3D" id="1.10.8.60">
    <property type="match status" value="1"/>
</dbReference>
<dbReference type="InterPro" id="IPR002078">
    <property type="entry name" value="Sigma_54_int"/>
</dbReference>
<dbReference type="STRING" id="1121448.DGI_1046"/>
<keyword evidence="1" id="KW-0547">Nucleotide-binding</keyword>
<dbReference type="Pfam" id="PF25601">
    <property type="entry name" value="AAA_lid_14"/>
    <property type="match status" value="1"/>
</dbReference>
<dbReference type="CDD" id="cd00009">
    <property type="entry name" value="AAA"/>
    <property type="match status" value="1"/>
</dbReference>
<dbReference type="Pfam" id="PF00158">
    <property type="entry name" value="Sigma54_activat"/>
    <property type="match status" value="1"/>
</dbReference>
<dbReference type="EMBL" id="CP006585">
    <property type="protein sequence ID" value="AGW12921.1"/>
    <property type="molecule type" value="Genomic_DNA"/>
</dbReference>
<dbReference type="SUPFAM" id="SSF52172">
    <property type="entry name" value="CheY-like"/>
    <property type="match status" value="1"/>
</dbReference>
<protein>
    <submittedName>
        <fullName evidence="8">Putative Fis family two component sigma-54 specific transcriptional regulator</fullName>
    </submittedName>
</protein>
<evidence type="ECO:0000256" key="5">
    <source>
        <dbReference type="PROSITE-ProRule" id="PRU00169"/>
    </source>
</evidence>
<feature type="domain" description="Sigma-54 factor interaction" evidence="6">
    <location>
        <begin position="145"/>
        <end position="372"/>
    </location>
</feature>
<gene>
    <name evidence="8" type="ORF">DGI_1046</name>
</gene>
<reference evidence="9" key="2">
    <citation type="submission" date="2013-07" db="EMBL/GenBank/DDBJ databases">
        <authorList>
            <person name="Morais-Silva F.O."/>
            <person name="Rezende A.M."/>
            <person name="Pimentel C."/>
            <person name="Resende D.M."/>
            <person name="Santos C.I."/>
            <person name="Clemente C."/>
            <person name="de Oliveira L.M."/>
            <person name="da Silva S.M."/>
            <person name="Costa D.A."/>
            <person name="Varela-Raposo A."/>
            <person name="Horacio E.C.A."/>
            <person name="Matos M."/>
            <person name="Flores O."/>
            <person name="Ruiz J.C."/>
            <person name="Rodrigues-Pousada C."/>
        </authorList>
    </citation>
    <scope>NUCLEOTIDE SEQUENCE [LARGE SCALE GENOMIC DNA]</scope>
    <source>
        <strain evidence="9">ATCC 19364 / DSM 1382 / NCIMB 9332 / VKM B-1759</strain>
    </source>
</reference>
<dbReference type="InterPro" id="IPR025944">
    <property type="entry name" value="Sigma_54_int_dom_CS"/>
</dbReference>
<evidence type="ECO:0000256" key="1">
    <source>
        <dbReference type="ARBA" id="ARBA00022741"/>
    </source>
</evidence>
<keyword evidence="9" id="KW-1185">Reference proteome</keyword>
<dbReference type="GO" id="GO:0000160">
    <property type="term" value="P:phosphorelay signal transduction system"/>
    <property type="evidence" value="ECO:0007669"/>
    <property type="project" value="InterPro"/>
</dbReference>
<dbReference type="Pfam" id="PF00072">
    <property type="entry name" value="Response_reg"/>
    <property type="match status" value="1"/>
</dbReference>
<dbReference type="PANTHER" id="PTHR32071">
    <property type="entry name" value="TRANSCRIPTIONAL REGULATORY PROTEIN"/>
    <property type="match status" value="1"/>
</dbReference>
<dbReference type="eggNOG" id="COG2204">
    <property type="taxonomic scope" value="Bacteria"/>
</dbReference>
<dbReference type="PRINTS" id="PR01590">
    <property type="entry name" value="HTHFIS"/>
</dbReference>
<dbReference type="SUPFAM" id="SSF52540">
    <property type="entry name" value="P-loop containing nucleoside triphosphate hydrolases"/>
    <property type="match status" value="1"/>
</dbReference>
<dbReference type="Proteomes" id="UP000016587">
    <property type="component" value="Chromosome"/>
</dbReference>
<evidence type="ECO:0000259" key="7">
    <source>
        <dbReference type="PROSITE" id="PS50110"/>
    </source>
</evidence>
<evidence type="ECO:0000259" key="6">
    <source>
        <dbReference type="PROSITE" id="PS50045"/>
    </source>
</evidence>
<keyword evidence="2" id="KW-0067">ATP-binding</keyword>
<dbReference type="Gene3D" id="1.10.10.60">
    <property type="entry name" value="Homeodomain-like"/>
    <property type="match status" value="1"/>
</dbReference>
<dbReference type="Pfam" id="PF02954">
    <property type="entry name" value="HTH_8"/>
    <property type="match status" value="1"/>
</dbReference>
<dbReference type="InterPro" id="IPR001789">
    <property type="entry name" value="Sig_transdc_resp-reg_receiver"/>
</dbReference>
<feature type="domain" description="Response regulatory" evidence="7">
    <location>
        <begin position="6"/>
        <end position="120"/>
    </location>
</feature>
<dbReference type="InterPro" id="IPR003593">
    <property type="entry name" value="AAA+_ATPase"/>
</dbReference>
<dbReference type="SMART" id="SM00382">
    <property type="entry name" value="AAA"/>
    <property type="match status" value="1"/>
</dbReference>
<dbReference type="OrthoDB" id="9763792at2"/>
<evidence type="ECO:0000256" key="3">
    <source>
        <dbReference type="ARBA" id="ARBA00023015"/>
    </source>
</evidence>
<dbReference type="SMART" id="SM00448">
    <property type="entry name" value="REC"/>
    <property type="match status" value="1"/>
</dbReference>
<dbReference type="InterPro" id="IPR011006">
    <property type="entry name" value="CheY-like_superfamily"/>
</dbReference>
<dbReference type="PROSITE" id="PS00688">
    <property type="entry name" value="SIGMA54_INTERACT_3"/>
    <property type="match status" value="1"/>
</dbReference>
<dbReference type="PROSITE" id="PS50045">
    <property type="entry name" value="SIGMA54_INTERACT_4"/>
    <property type="match status" value="1"/>
</dbReference>
<dbReference type="GO" id="GO:0043565">
    <property type="term" value="F:sequence-specific DNA binding"/>
    <property type="evidence" value="ECO:0007669"/>
    <property type="project" value="InterPro"/>
</dbReference>
<dbReference type="InterPro" id="IPR025662">
    <property type="entry name" value="Sigma_54_int_dom_ATP-bd_1"/>
</dbReference>
<dbReference type="PANTHER" id="PTHR32071:SF14">
    <property type="entry name" value="TRANSCRIPTIONAL REGULATORY PROTEIN RTCR"/>
    <property type="match status" value="1"/>
</dbReference>
<dbReference type="InterPro" id="IPR027417">
    <property type="entry name" value="P-loop_NTPase"/>
</dbReference>
<dbReference type="GO" id="GO:0006355">
    <property type="term" value="P:regulation of DNA-templated transcription"/>
    <property type="evidence" value="ECO:0007669"/>
    <property type="project" value="InterPro"/>
</dbReference>
<accession>T2G9W3</accession>
<proteinExistence type="predicted"/>
<evidence type="ECO:0000256" key="4">
    <source>
        <dbReference type="ARBA" id="ARBA00023163"/>
    </source>
</evidence>
<keyword evidence="4" id="KW-0804">Transcription</keyword>
<name>T2G9W3_MEGG1</name>
<dbReference type="GO" id="GO:0005524">
    <property type="term" value="F:ATP binding"/>
    <property type="evidence" value="ECO:0007669"/>
    <property type="project" value="UniProtKB-KW"/>
</dbReference>
<organism evidence="8 9">
    <name type="scientific">Megalodesulfovibrio gigas (strain ATCC 19364 / DSM 1382 / NCIMB 9332 / VKM B-1759)</name>
    <name type="common">Desulfovibrio gigas</name>
    <dbReference type="NCBI Taxonomy" id="1121448"/>
    <lineage>
        <taxon>Bacteria</taxon>
        <taxon>Pseudomonadati</taxon>
        <taxon>Thermodesulfobacteriota</taxon>
        <taxon>Desulfovibrionia</taxon>
        <taxon>Desulfovibrionales</taxon>
        <taxon>Desulfovibrionaceae</taxon>
        <taxon>Megalodesulfovibrio</taxon>
    </lineage>
</organism>
<feature type="modified residue" description="4-aspartylphosphate" evidence="5">
    <location>
        <position position="55"/>
    </location>
</feature>
<dbReference type="PROSITE" id="PS50110">
    <property type="entry name" value="RESPONSE_REGULATORY"/>
    <property type="match status" value="1"/>
</dbReference>
<dbReference type="InterPro" id="IPR058031">
    <property type="entry name" value="AAA_lid_NorR"/>
</dbReference>
<sequence length="453" mass="50744">MPSPYHVLVVDDEPSILKLLEKELAREDRVIHTATSARQARERMKKTAYDVLVLDVRLPDGDGLDLFVEAKGIAPDAESILITGHGAIDSAVEAMRLGVYDYIAKPFKLDRLDLVLDKAWQRVQLQRENRSLKHSQEASQPPSRLVGKSSCIKHLHFLIEKVAPAEAPVLITGESGAGKDVVAHAIHARSKRASHPLIIKNCAMLQRDLVRSELFGHVKGAYTGATETKDGLMAFAHRGTLFLDEIGELPMDVQASLLRVLEDKTYRRMGENEERQANIRFLFATNRNLAQEAAANRFHEALFHRINVFNIHIPPLCERKEDIPLLVEHFLGRLCSAPGACTIADKAMQCLLQYDWPGNVRELRNVIERSIILSENGIITERALPRELVEKSHACDDNADAPAAGALTLDTMERNHIARVLSFHDGNRVKAAQALGIGRKTLYRKLEKYRLEE</sequence>
<evidence type="ECO:0000313" key="9">
    <source>
        <dbReference type="Proteomes" id="UP000016587"/>
    </source>
</evidence>
<keyword evidence="3" id="KW-0805">Transcription regulation</keyword>
<evidence type="ECO:0000313" key="8">
    <source>
        <dbReference type="EMBL" id="AGW12921.1"/>
    </source>
</evidence>